<feature type="region of interest" description="Disordered" evidence="6">
    <location>
        <begin position="330"/>
        <end position="388"/>
    </location>
</feature>
<feature type="transmembrane region" description="Helical" evidence="7">
    <location>
        <begin position="146"/>
        <end position="170"/>
    </location>
</feature>
<comment type="similarity">
    <text evidence="5">Belongs to the SAT4 family.</text>
</comment>
<sequence length="455" mass="49560">MSASTTAPNTLSAASTTTSAPVSAAASSTASVGGITKFGAGTPGTNWGELPDTDSNANRGPALEAISIVLLCIAAIVLAFRFFARIYTKRNRQAVKGIWLDEYFAVLALVFTTGVTADIIVGTQYGMGTHMSPDTTAAQLVSIVKIVYAFVIVITACFSVLKFSILTMYLRMTPAYSHKVTIYVLIGLIVCHGTAAVLAEIWQCNPISQFWNLSYPIFQNPHCIDILPFDIFNSAWSALEDVVIWILPVPTVYSLNLPFRRKAVLYALLGVSLVSVTCSILRLAFTILWVKSSDISWNYPLIPFFSNMEACVALITTSVPAILPLLRPTRSRKPQASPQPPPQIDVEQAPSSQGEDSEKGEKEWESQNSTAVPSTADQTQRRESKTWSLLSRLHPNMIPIRGRKLVGFGDPNEKVSTYKSASGVSSGPRTELKEFGEEDDEVVPGLKMEPTLKMK</sequence>
<dbReference type="PANTHER" id="PTHR33048:SF47">
    <property type="entry name" value="INTEGRAL MEMBRANE PROTEIN-RELATED"/>
    <property type="match status" value="1"/>
</dbReference>
<feature type="region of interest" description="Disordered" evidence="6">
    <location>
        <begin position="417"/>
        <end position="455"/>
    </location>
</feature>
<feature type="transmembrane region" description="Helical" evidence="7">
    <location>
        <begin position="302"/>
        <end position="326"/>
    </location>
</feature>
<feature type="transmembrane region" description="Helical" evidence="7">
    <location>
        <begin position="242"/>
        <end position="259"/>
    </location>
</feature>
<dbReference type="Proteomes" id="UP001161017">
    <property type="component" value="Unassembled WGS sequence"/>
</dbReference>
<keyword evidence="10" id="KW-1185">Reference proteome</keyword>
<dbReference type="PANTHER" id="PTHR33048">
    <property type="entry name" value="PTH11-LIKE INTEGRAL MEMBRANE PROTEIN (AFU_ORTHOLOGUE AFUA_5G11245)"/>
    <property type="match status" value="1"/>
</dbReference>
<dbReference type="AlphaFoldDB" id="A0AA43QNF1"/>
<evidence type="ECO:0000313" key="10">
    <source>
        <dbReference type="Proteomes" id="UP001161017"/>
    </source>
</evidence>
<comment type="subcellular location">
    <subcellularLocation>
        <location evidence="1">Membrane</location>
        <topology evidence="1">Multi-pass membrane protein</topology>
    </subcellularLocation>
</comment>
<dbReference type="Pfam" id="PF20684">
    <property type="entry name" value="Fung_rhodopsin"/>
    <property type="match status" value="1"/>
</dbReference>
<reference evidence="9" key="1">
    <citation type="journal article" date="2023" name="Genome Biol. Evol.">
        <title>First Whole Genome Sequence and Flow Cytometry Genome Size Data for the Lichen-Forming Fungus Ramalina farinacea (Ascomycota).</title>
        <authorList>
            <person name="Llewellyn T."/>
            <person name="Mian S."/>
            <person name="Hill R."/>
            <person name="Leitch I.J."/>
            <person name="Gaya E."/>
        </authorList>
    </citation>
    <scope>NUCLEOTIDE SEQUENCE</scope>
    <source>
        <strain evidence="9">LIQ254RAFAR</strain>
    </source>
</reference>
<dbReference type="EMBL" id="JAPUFD010000008">
    <property type="protein sequence ID" value="MDI1489067.1"/>
    <property type="molecule type" value="Genomic_DNA"/>
</dbReference>
<dbReference type="InterPro" id="IPR049326">
    <property type="entry name" value="Rhodopsin_dom_fungi"/>
</dbReference>
<evidence type="ECO:0000256" key="5">
    <source>
        <dbReference type="ARBA" id="ARBA00038359"/>
    </source>
</evidence>
<feature type="domain" description="Rhodopsin" evidence="8">
    <location>
        <begin position="85"/>
        <end position="327"/>
    </location>
</feature>
<evidence type="ECO:0000259" key="8">
    <source>
        <dbReference type="Pfam" id="PF20684"/>
    </source>
</evidence>
<accession>A0AA43QNF1</accession>
<feature type="compositionally biased region" description="Polar residues" evidence="6">
    <location>
        <begin position="366"/>
        <end position="378"/>
    </location>
</feature>
<feature type="compositionally biased region" description="Basic and acidic residues" evidence="6">
    <location>
        <begin position="356"/>
        <end position="365"/>
    </location>
</feature>
<feature type="transmembrane region" description="Helical" evidence="7">
    <location>
        <begin position="65"/>
        <end position="84"/>
    </location>
</feature>
<dbReference type="InterPro" id="IPR052337">
    <property type="entry name" value="SAT4-like"/>
</dbReference>
<keyword evidence="2 7" id="KW-0812">Transmembrane</keyword>
<dbReference type="GO" id="GO:0016020">
    <property type="term" value="C:membrane"/>
    <property type="evidence" value="ECO:0007669"/>
    <property type="project" value="UniProtKB-SubCell"/>
</dbReference>
<feature type="transmembrane region" description="Helical" evidence="7">
    <location>
        <begin position="104"/>
        <end position="126"/>
    </location>
</feature>
<feature type="transmembrane region" description="Helical" evidence="7">
    <location>
        <begin position="266"/>
        <end position="290"/>
    </location>
</feature>
<evidence type="ECO:0000313" key="9">
    <source>
        <dbReference type="EMBL" id="MDI1489067.1"/>
    </source>
</evidence>
<name>A0AA43QNF1_9LECA</name>
<keyword evidence="3 7" id="KW-1133">Transmembrane helix</keyword>
<evidence type="ECO:0000256" key="6">
    <source>
        <dbReference type="SAM" id="MobiDB-lite"/>
    </source>
</evidence>
<evidence type="ECO:0000256" key="3">
    <source>
        <dbReference type="ARBA" id="ARBA00022989"/>
    </source>
</evidence>
<comment type="caution">
    <text evidence="9">The sequence shown here is derived from an EMBL/GenBank/DDBJ whole genome shotgun (WGS) entry which is preliminary data.</text>
</comment>
<proteinExistence type="inferred from homology"/>
<feature type="compositionally biased region" description="Polar residues" evidence="6">
    <location>
        <begin position="417"/>
        <end position="428"/>
    </location>
</feature>
<evidence type="ECO:0000256" key="2">
    <source>
        <dbReference type="ARBA" id="ARBA00022692"/>
    </source>
</evidence>
<evidence type="ECO:0000256" key="1">
    <source>
        <dbReference type="ARBA" id="ARBA00004141"/>
    </source>
</evidence>
<protein>
    <recommendedName>
        <fullName evidence="8">Rhodopsin domain-containing protein</fullName>
    </recommendedName>
</protein>
<organism evidence="9 10">
    <name type="scientific">Ramalina farinacea</name>
    <dbReference type="NCBI Taxonomy" id="258253"/>
    <lineage>
        <taxon>Eukaryota</taxon>
        <taxon>Fungi</taxon>
        <taxon>Dikarya</taxon>
        <taxon>Ascomycota</taxon>
        <taxon>Pezizomycotina</taxon>
        <taxon>Lecanoromycetes</taxon>
        <taxon>OSLEUM clade</taxon>
        <taxon>Lecanoromycetidae</taxon>
        <taxon>Lecanorales</taxon>
        <taxon>Lecanorineae</taxon>
        <taxon>Ramalinaceae</taxon>
        <taxon>Ramalina</taxon>
    </lineage>
</organism>
<feature type="transmembrane region" description="Helical" evidence="7">
    <location>
        <begin position="182"/>
        <end position="202"/>
    </location>
</feature>
<evidence type="ECO:0000256" key="4">
    <source>
        <dbReference type="ARBA" id="ARBA00023136"/>
    </source>
</evidence>
<keyword evidence="4 7" id="KW-0472">Membrane</keyword>
<evidence type="ECO:0000256" key="7">
    <source>
        <dbReference type="SAM" id="Phobius"/>
    </source>
</evidence>
<gene>
    <name evidence="9" type="ORF">OHK93_008345</name>
</gene>